<dbReference type="GeneID" id="39578515"/>
<feature type="compositionally biased region" description="Polar residues" evidence="1">
    <location>
        <begin position="162"/>
        <end position="173"/>
    </location>
</feature>
<dbReference type="RefSeq" id="XP_028464455.1">
    <property type="nucleotide sequence ID" value="XM_028610037.1"/>
</dbReference>
<dbReference type="EMBL" id="ML119059">
    <property type="protein sequence ID" value="ROT36649.1"/>
    <property type="molecule type" value="Genomic_DNA"/>
</dbReference>
<feature type="compositionally biased region" description="Low complexity" evidence="1">
    <location>
        <begin position="142"/>
        <end position="161"/>
    </location>
</feature>
<dbReference type="AlphaFoldDB" id="A0A3N2PQ61"/>
<protein>
    <submittedName>
        <fullName evidence="2">Uncharacterized protein</fullName>
    </submittedName>
</protein>
<dbReference type="Proteomes" id="UP000272025">
    <property type="component" value="Unassembled WGS sequence"/>
</dbReference>
<name>A0A3N2PQ61_SODAK</name>
<accession>A0A3N2PQ61</accession>
<reference evidence="2 3" key="1">
    <citation type="journal article" date="2018" name="Mol. Ecol.">
        <title>The obligate alkalophilic soda-lake fungus Sodiomyces alkalinus has shifted to a protein diet.</title>
        <authorList>
            <person name="Grum-Grzhimaylo A.A."/>
            <person name="Falkoski D.L."/>
            <person name="van den Heuvel J."/>
            <person name="Valero-Jimenez C.A."/>
            <person name="Min B."/>
            <person name="Choi I.G."/>
            <person name="Lipzen A."/>
            <person name="Daum C.G."/>
            <person name="Aanen D.K."/>
            <person name="Tsang A."/>
            <person name="Henrissat B."/>
            <person name="Bilanenko E.N."/>
            <person name="de Vries R.P."/>
            <person name="van Kan J.A.L."/>
            <person name="Grigoriev I.V."/>
            <person name="Debets A.J.M."/>
        </authorList>
    </citation>
    <scope>NUCLEOTIDE SEQUENCE [LARGE SCALE GENOMIC DNA]</scope>
    <source>
        <strain evidence="2 3">F11</strain>
    </source>
</reference>
<evidence type="ECO:0000313" key="2">
    <source>
        <dbReference type="EMBL" id="ROT36649.1"/>
    </source>
</evidence>
<sequence length="288" mass="31563">MVRSEVVKSQVLAYRRFADSFREDSNDRPRCGLYLAAIVPYNGETNFPRAMREKIVKFAAASENNAVKVAEWRDAAYEAGFPVPGPPGEPDVRGIDEWKQVLAISITKLNTDKKGHNPHASGKRALNKANKAKTTETETTKASETTGNLTKAKKAGNATKASKMSKSTGNLTKVSKDKVTKNTGRVGSMAQDRSAFIMTYPSPPGLTMTREPSAVSAFTTAPNAYYTNIYGCIPYQSVVNPSREPLYQRVQEAYSPLRRDDQSEEDHFRELAANNAGNANNAESTSDI</sequence>
<organism evidence="2 3">
    <name type="scientific">Sodiomyces alkalinus (strain CBS 110278 / VKM F-3762 / F11)</name>
    <name type="common">Alkaliphilic filamentous fungus</name>
    <dbReference type="NCBI Taxonomy" id="1314773"/>
    <lineage>
        <taxon>Eukaryota</taxon>
        <taxon>Fungi</taxon>
        <taxon>Dikarya</taxon>
        <taxon>Ascomycota</taxon>
        <taxon>Pezizomycotina</taxon>
        <taxon>Sordariomycetes</taxon>
        <taxon>Hypocreomycetidae</taxon>
        <taxon>Glomerellales</taxon>
        <taxon>Plectosphaerellaceae</taxon>
        <taxon>Sodiomyces</taxon>
    </lineage>
</organism>
<evidence type="ECO:0000256" key="1">
    <source>
        <dbReference type="SAM" id="MobiDB-lite"/>
    </source>
</evidence>
<keyword evidence="3" id="KW-1185">Reference proteome</keyword>
<proteinExistence type="predicted"/>
<gene>
    <name evidence="2" type="ORF">SODALDRAFT_325951</name>
</gene>
<evidence type="ECO:0000313" key="3">
    <source>
        <dbReference type="Proteomes" id="UP000272025"/>
    </source>
</evidence>
<feature type="region of interest" description="Disordered" evidence="1">
    <location>
        <begin position="111"/>
        <end position="186"/>
    </location>
</feature>